<comment type="caution">
    <text evidence="2">The sequence shown here is derived from an EMBL/GenBank/DDBJ whole genome shotgun (WGS) entry which is preliminary data.</text>
</comment>
<feature type="domain" description="HTH marR-type" evidence="1">
    <location>
        <begin position="12"/>
        <end position="147"/>
    </location>
</feature>
<sequence length="168" mass="18111">MSKKRTSVASSDGVLVDAIRAASRQMVRELGFLQTTLAATDYPPSAVHTLIEIGARQSMTASEVTEFLGLEKSSVSRMLRKLITAGELMESTSAADARIKHLKLTRKGQKSRAAIEAFGRHQVSSALAHLTPPEQEAVRMGLTIYAGALAGRRERHMPAAAKLQIAQS</sequence>
<gene>
    <name evidence="2" type="ORF">J2X19_000877</name>
</gene>
<dbReference type="InterPro" id="IPR036390">
    <property type="entry name" value="WH_DNA-bd_sf"/>
</dbReference>
<dbReference type="PANTHER" id="PTHR33164">
    <property type="entry name" value="TRANSCRIPTIONAL REGULATOR, MARR FAMILY"/>
    <property type="match status" value="1"/>
</dbReference>
<reference evidence="2 3" key="1">
    <citation type="submission" date="2023-07" db="EMBL/GenBank/DDBJ databases">
        <title>Sorghum-associated microbial communities from plants grown in Nebraska, USA.</title>
        <authorList>
            <person name="Schachtman D."/>
        </authorList>
    </citation>
    <scope>NUCLEOTIDE SEQUENCE [LARGE SCALE GENOMIC DNA]</scope>
    <source>
        <strain evidence="2 3">BE313</strain>
    </source>
</reference>
<dbReference type="PRINTS" id="PR00598">
    <property type="entry name" value="HTHMARR"/>
</dbReference>
<dbReference type="Pfam" id="PF13463">
    <property type="entry name" value="HTH_27"/>
    <property type="match status" value="1"/>
</dbReference>
<dbReference type="PANTHER" id="PTHR33164:SF104">
    <property type="entry name" value="TRANSCRIPTIONAL REGULATORY PROTEIN"/>
    <property type="match status" value="1"/>
</dbReference>
<dbReference type="PROSITE" id="PS50995">
    <property type="entry name" value="HTH_MARR_2"/>
    <property type="match status" value="1"/>
</dbReference>
<dbReference type="EMBL" id="JAVDXT010000001">
    <property type="protein sequence ID" value="MDR7376219.1"/>
    <property type="molecule type" value="Genomic_DNA"/>
</dbReference>
<dbReference type="SUPFAM" id="SSF46785">
    <property type="entry name" value="Winged helix' DNA-binding domain"/>
    <property type="match status" value="1"/>
</dbReference>
<keyword evidence="2" id="KW-0238">DNA-binding</keyword>
<dbReference type="SMART" id="SM00347">
    <property type="entry name" value="HTH_MARR"/>
    <property type="match status" value="1"/>
</dbReference>
<evidence type="ECO:0000259" key="1">
    <source>
        <dbReference type="PROSITE" id="PS50995"/>
    </source>
</evidence>
<organism evidence="2 3">
    <name type="scientific">Rhodoferax ferrireducens</name>
    <dbReference type="NCBI Taxonomy" id="192843"/>
    <lineage>
        <taxon>Bacteria</taxon>
        <taxon>Pseudomonadati</taxon>
        <taxon>Pseudomonadota</taxon>
        <taxon>Betaproteobacteria</taxon>
        <taxon>Burkholderiales</taxon>
        <taxon>Comamonadaceae</taxon>
        <taxon>Rhodoferax</taxon>
    </lineage>
</organism>
<protein>
    <submittedName>
        <fullName evidence="2">DNA-binding MarR family transcriptional regulator</fullName>
    </submittedName>
</protein>
<dbReference type="InterPro" id="IPR000835">
    <property type="entry name" value="HTH_MarR-typ"/>
</dbReference>
<proteinExistence type="predicted"/>
<evidence type="ECO:0000313" key="3">
    <source>
        <dbReference type="Proteomes" id="UP001180487"/>
    </source>
</evidence>
<dbReference type="InterPro" id="IPR036388">
    <property type="entry name" value="WH-like_DNA-bd_sf"/>
</dbReference>
<dbReference type="Proteomes" id="UP001180487">
    <property type="component" value="Unassembled WGS sequence"/>
</dbReference>
<dbReference type="RefSeq" id="WP_310371012.1">
    <property type="nucleotide sequence ID" value="NZ_JAVDXT010000001.1"/>
</dbReference>
<name>A0ABU2C4J8_9BURK</name>
<accession>A0ABU2C4J8</accession>
<dbReference type="InterPro" id="IPR039422">
    <property type="entry name" value="MarR/SlyA-like"/>
</dbReference>
<keyword evidence="3" id="KW-1185">Reference proteome</keyword>
<evidence type="ECO:0000313" key="2">
    <source>
        <dbReference type="EMBL" id="MDR7376219.1"/>
    </source>
</evidence>
<dbReference type="GO" id="GO:0003677">
    <property type="term" value="F:DNA binding"/>
    <property type="evidence" value="ECO:0007669"/>
    <property type="project" value="UniProtKB-KW"/>
</dbReference>
<dbReference type="Gene3D" id="1.10.10.10">
    <property type="entry name" value="Winged helix-like DNA-binding domain superfamily/Winged helix DNA-binding domain"/>
    <property type="match status" value="1"/>
</dbReference>